<protein>
    <submittedName>
        <fullName evidence="6">Integrase</fullName>
    </submittedName>
</protein>
<organism evidence="6 7">
    <name type="scientific">Lactobacillus colini</name>
    <dbReference type="NCBI Taxonomy" id="1819254"/>
    <lineage>
        <taxon>Bacteria</taxon>
        <taxon>Bacillati</taxon>
        <taxon>Bacillota</taxon>
        <taxon>Bacilli</taxon>
        <taxon>Lactobacillales</taxon>
        <taxon>Lactobacillaceae</taxon>
        <taxon>Lactobacillus</taxon>
    </lineage>
</organism>
<dbReference type="InterPro" id="IPR002104">
    <property type="entry name" value="Integrase_catalytic"/>
</dbReference>
<name>A0ABS4MD19_9LACO</name>
<feature type="domain" description="Tyr recombinase" evidence="5">
    <location>
        <begin position="104"/>
        <end position="249"/>
    </location>
</feature>
<comment type="similarity">
    <text evidence="1">Belongs to the 'phage' integrase family.</text>
</comment>
<dbReference type="PROSITE" id="PS51898">
    <property type="entry name" value="TYR_RECOMBINASE"/>
    <property type="match status" value="1"/>
</dbReference>
<dbReference type="PANTHER" id="PTHR30629">
    <property type="entry name" value="PROPHAGE INTEGRASE"/>
    <property type="match status" value="1"/>
</dbReference>
<proteinExistence type="inferred from homology"/>
<sequence>MLYKDFYHYWIYTIKKNDVRPATFRNYELAEKIINNLFPTSTLGQLDDVQMQKVLDDYGKNHSKKTVTELLKKIRTSLRYAYAKGYIYNDFASLLKAHGQELPKRNKSLSLSDFKNLKTYLVKHTDNEFNLMVLLEINTGLRRGELLGIKPEDLHFDSQYYCIEVKRSIDPTSNDTKLKNKHSRRSLTIPKYLYDLLPTIKPKENGYLFDWFHFKQSGMLKELLKKIGITPTTFYGLRDTHALFYLPII</sequence>
<evidence type="ECO:0000256" key="2">
    <source>
        <dbReference type="ARBA" id="ARBA00022908"/>
    </source>
</evidence>
<keyword evidence="3" id="KW-0238">DNA-binding</keyword>
<dbReference type="InterPro" id="IPR010998">
    <property type="entry name" value="Integrase_recombinase_N"/>
</dbReference>
<evidence type="ECO:0000256" key="1">
    <source>
        <dbReference type="ARBA" id="ARBA00008857"/>
    </source>
</evidence>
<dbReference type="InterPro" id="IPR011010">
    <property type="entry name" value="DNA_brk_join_enz"/>
</dbReference>
<dbReference type="InterPro" id="IPR013762">
    <property type="entry name" value="Integrase-like_cat_sf"/>
</dbReference>
<accession>A0ABS4MD19</accession>
<gene>
    <name evidence="6" type="ORF">J2Z60_000390</name>
</gene>
<evidence type="ECO:0000313" key="7">
    <source>
        <dbReference type="Proteomes" id="UP001519292"/>
    </source>
</evidence>
<dbReference type="Gene3D" id="1.10.443.10">
    <property type="entry name" value="Intergrase catalytic core"/>
    <property type="match status" value="1"/>
</dbReference>
<keyword evidence="2" id="KW-0229">DNA integration</keyword>
<dbReference type="PANTHER" id="PTHR30629:SF2">
    <property type="entry name" value="PROPHAGE INTEGRASE INTS-RELATED"/>
    <property type="match status" value="1"/>
</dbReference>
<dbReference type="EMBL" id="JAGGLU010000002">
    <property type="protein sequence ID" value="MBP2057226.1"/>
    <property type="molecule type" value="Genomic_DNA"/>
</dbReference>
<dbReference type="Proteomes" id="UP001519292">
    <property type="component" value="Unassembled WGS sequence"/>
</dbReference>
<evidence type="ECO:0000313" key="6">
    <source>
        <dbReference type="EMBL" id="MBP2057226.1"/>
    </source>
</evidence>
<comment type="caution">
    <text evidence="6">The sequence shown here is derived from an EMBL/GenBank/DDBJ whole genome shotgun (WGS) entry which is preliminary data.</text>
</comment>
<reference evidence="6 7" key="1">
    <citation type="submission" date="2021-03" db="EMBL/GenBank/DDBJ databases">
        <title>Genomic Encyclopedia of Type Strains, Phase IV (KMG-IV): sequencing the most valuable type-strain genomes for metagenomic binning, comparative biology and taxonomic classification.</title>
        <authorList>
            <person name="Goeker M."/>
        </authorList>
    </citation>
    <scope>NUCLEOTIDE SEQUENCE [LARGE SCALE GENOMIC DNA]</scope>
    <source>
        <strain evidence="6 7">DSM 101872</strain>
    </source>
</reference>
<evidence type="ECO:0000256" key="3">
    <source>
        <dbReference type="ARBA" id="ARBA00023125"/>
    </source>
</evidence>
<dbReference type="SUPFAM" id="SSF56349">
    <property type="entry name" value="DNA breaking-rejoining enzymes"/>
    <property type="match status" value="1"/>
</dbReference>
<evidence type="ECO:0000259" key="5">
    <source>
        <dbReference type="PROSITE" id="PS51898"/>
    </source>
</evidence>
<dbReference type="Gene3D" id="1.10.150.130">
    <property type="match status" value="1"/>
</dbReference>
<dbReference type="InterPro" id="IPR050808">
    <property type="entry name" value="Phage_Integrase"/>
</dbReference>
<keyword evidence="4" id="KW-0233">DNA recombination</keyword>
<evidence type="ECO:0000256" key="4">
    <source>
        <dbReference type="ARBA" id="ARBA00023172"/>
    </source>
</evidence>
<keyword evidence="7" id="KW-1185">Reference proteome</keyword>